<dbReference type="PANTHER" id="PTHR30290">
    <property type="entry name" value="PERIPLASMIC BINDING COMPONENT OF ABC TRANSPORTER"/>
    <property type="match status" value="1"/>
</dbReference>
<dbReference type="Gene3D" id="3.90.76.10">
    <property type="entry name" value="Dipeptide-binding Protein, Domain 1"/>
    <property type="match status" value="1"/>
</dbReference>
<dbReference type="EMBL" id="VYDA01000333">
    <property type="protein sequence ID" value="MYH61870.1"/>
    <property type="molecule type" value="Genomic_DNA"/>
</dbReference>
<dbReference type="GO" id="GO:1904680">
    <property type="term" value="F:peptide transmembrane transporter activity"/>
    <property type="evidence" value="ECO:0007669"/>
    <property type="project" value="TreeGrafter"/>
</dbReference>
<proteinExistence type="predicted"/>
<dbReference type="Gene3D" id="3.10.105.10">
    <property type="entry name" value="Dipeptide-binding Protein, Domain 3"/>
    <property type="match status" value="1"/>
</dbReference>
<keyword evidence="1" id="KW-0812">Transmembrane</keyword>
<dbReference type="Pfam" id="PF00496">
    <property type="entry name" value="SBP_bac_5"/>
    <property type="match status" value="1"/>
</dbReference>
<dbReference type="Gene3D" id="3.40.190.10">
    <property type="entry name" value="Periplasmic binding protein-like II"/>
    <property type="match status" value="1"/>
</dbReference>
<feature type="transmembrane region" description="Helical" evidence="1">
    <location>
        <begin position="102"/>
        <end position="123"/>
    </location>
</feature>
<dbReference type="SUPFAM" id="SSF53850">
    <property type="entry name" value="Periplasmic binding protein-like II"/>
    <property type="match status" value="1"/>
</dbReference>
<organism evidence="3">
    <name type="scientific">Caldilineaceae bacterium SB0675_bin_29</name>
    <dbReference type="NCBI Taxonomy" id="2605266"/>
    <lineage>
        <taxon>Bacteria</taxon>
        <taxon>Bacillati</taxon>
        <taxon>Chloroflexota</taxon>
        <taxon>Caldilineae</taxon>
        <taxon>Caldilineales</taxon>
        <taxon>Caldilineaceae</taxon>
    </lineage>
</organism>
<protein>
    <recommendedName>
        <fullName evidence="2">Solute-binding protein family 5 domain-containing protein</fullName>
    </recommendedName>
</protein>
<evidence type="ECO:0000313" key="3">
    <source>
        <dbReference type="EMBL" id="MYH61870.1"/>
    </source>
</evidence>
<evidence type="ECO:0000259" key="2">
    <source>
        <dbReference type="Pfam" id="PF00496"/>
    </source>
</evidence>
<name>A0A6B1G051_9CHLR</name>
<dbReference type="InterPro" id="IPR000914">
    <property type="entry name" value="SBP_5_dom"/>
</dbReference>
<sequence length="624" mass="67790">MSDPDQEGILKPFVALTQFRCNRPALSSFDTTQFLRKMESFPLRRSSQRGRGTLIVLGTGLPVRQTGSTCNPANPSSAFHTSSHVAKETQSMALRKVVIRSAVPLAALLLLLLAAGCVAPAAAPADTGDGDMMEAKSELVVAVAQEMTSLEAPLAAAETNCNGCLNVVETLVTRNFATGEIVPLLATEWERIDDSTIQFQLREGVTFHDGSPLNAAAVATSINYMFEADLVSDLRGFIGGELSAEAVDEYSVNVTAENPDPILLEKMYFVAITSAKQIEEDPDSYSTNLVGTGPYMLDEWNRGESIIYVANPDWWGHDNPDEAGGRVSFDRLVWRFLPEDTVRAAAAQAGEVDIAQFVTPDQCNAAMGDDGLRCASVASVETMFARMGNQKLFEDVRVRKALNLAIDKELIVETLLGGAATITGQIVNETATGHNADLAPYPYDPDMARALLEDAAADGVDVGQEFTLASRQGLHAGHVEVIEAIGGMLNDVGFNANVSVMPPDTFNPQFSHNWADLEGQPNWVAVHLHGNEILDLWFSYVNYFTCGGVVSLYCNAEVDALWEEARNLSGEARDMKLQEAAQVAYDDYAYGLIAHLDLAYLISEDLNWNVKLDHRLQAKEMSPK</sequence>
<feature type="domain" description="Solute-binding protein family 5" evidence="2">
    <location>
        <begin position="180"/>
        <end position="537"/>
    </location>
</feature>
<comment type="caution">
    <text evidence="3">The sequence shown here is derived from an EMBL/GenBank/DDBJ whole genome shotgun (WGS) entry which is preliminary data.</text>
</comment>
<gene>
    <name evidence="3" type="ORF">F4148_08925</name>
</gene>
<evidence type="ECO:0000256" key="1">
    <source>
        <dbReference type="SAM" id="Phobius"/>
    </source>
</evidence>
<keyword evidence="1" id="KW-0472">Membrane</keyword>
<dbReference type="GO" id="GO:0015833">
    <property type="term" value="P:peptide transport"/>
    <property type="evidence" value="ECO:0007669"/>
    <property type="project" value="TreeGrafter"/>
</dbReference>
<accession>A0A6B1G051</accession>
<keyword evidence="1" id="KW-1133">Transmembrane helix</keyword>
<dbReference type="AlphaFoldDB" id="A0A6B1G051"/>
<dbReference type="InterPro" id="IPR039424">
    <property type="entry name" value="SBP_5"/>
</dbReference>
<reference evidence="3" key="1">
    <citation type="submission" date="2019-09" db="EMBL/GenBank/DDBJ databases">
        <title>Characterisation of the sponge microbiome using genome-centric metagenomics.</title>
        <authorList>
            <person name="Engelberts J.P."/>
            <person name="Robbins S.J."/>
            <person name="De Goeij J.M."/>
            <person name="Aranda M."/>
            <person name="Bell S.C."/>
            <person name="Webster N.S."/>
        </authorList>
    </citation>
    <scope>NUCLEOTIDE SEQUENCE</scope>
    <source>
        <strain evidence="3">SB0675_bin_29</strain>
    </source>
</reference>